<evidence type="ECO:0000256" key="4">
    <source>
        <dbReference type="ARBA" id="ARBA00022553"/>
    </source>
</evidence>
<dbReference type="InterPro" id="IPR020806">
    <property type="entry name" value="PKS_PP-bd"/>
</dbReference>
<dbReference type="NCBIfam" id="NF003417">
    <property type="entry name" value="PRK04813.1"/>
    <property type="match status" value="6"/>
</dbReference>
<dbReference type="SMART" id="SM00824">
    <property type="entry name" value="PKS_TE"/>
    <property type="match status" value="1"/>
</dbReference>
<dbReference type="GO" id="GO:0005737">
    <property type="term" value="C:cytoplasm"/>
    <property type="evidence" value="ECO:0007669"/>
    <property type="project" value="TreeGrafter"/>
</dbReference>
<dbReference type="InterPro" id="IPR010060">
    <property type="entry name" value="NRPS_synth"/>
</dbReference>
<evidence type="ECO:0000256" key="6">
    <source>
        <dbReference type="ARBA" id="ARBA00023194"/>
    </source>
</evidence>
<feature type="domain" description="Carrier" evidence="7">
    <location>
        <begin position="205"/>
        <end position="280"/>
    </location>
</feature>
<dbReference type="PROSITE" id="PS00012">
    <property type="entry name" value="PHOSPHOPANTETHEINE"/>
    <property type="match status" value="6"/>
</dbReference>
<dbReference type="GO" id="GO:0031177">
    <property type="term" value="F:phosphopantetheine binding"/>
    <property type="evidence" value="ECO:0007669"/>
    <property type="project" value="InterPro"/>
</dbReference>
<dbReference type="Gene3D" id="3.40.50.12780">
    <property type="entry name" value="N-terminal domain of ligase-like"/>
    <property type="match status" value="3"/>
</dbReference>
<name>A0A7I7XG15_9MYCO</name>
<dbReference type="SMART" id="SM00823">
    <property type="entry name" value="PKS_PP"/>
    <property type="match status" value="6"/>
</dbReference>
<dbReference type="Gene3D" id="3.30.559.10">
    <property type="entry name" value="Chloramphenicol acetyltransferase-like domain"/>
    <property type="match status" value="7"/>
</dbReference>
<dbReference type="GO" id="GO:0072330">
    <property type="term" value="P:monocarboxylic acid biosynthetic process"/>
    <property type="evidence" value="ECO:0007669"/>
    <property type="project" value="UniProtKB-ARBA"/>
</dbReference>
<evidence type="ECO:0000256" key="2">
    <source>
        <dbReference type="ARBA" id="ARBA00006432"/>
    </source>
</evidence>
<dbReference type="SUPFAM" id="SSF53474">
    <property type="entry name" value="alpha/beta-Hydrolases"/>
    <property type="match status" value="1"/>
</dbReference>
<organism evidence="8 9">
    <name type="scientific">Mycolicibacterium madagascariense</name>
    <dbReference type="NCBI Taxonomy" id="212765"/>
    <lineage>
        <taxon>Bacteria</taxon>
        <taxon>Bacillati</taxon>
        <taxon>Actinomycetota</taxon>
        <taxon>Actinomycetes</taxon>
        <taxon>Mycobacteriales</taxon>
        <taxon>Mycobacteriaceae</taxon>
        <taxon>Mycolicibacterium</taxon>
    </lineage>
</organism>
<dbReference type="Pfam" id="PF00550">
    <property type="entry name" value="PP-binding"/>
    <property type="match status" value="6"/>
</dbReference>
<dbReference type="SUPFAM" id="SSF56801">
    <property type="entry name" value="Acetyl-CoA synthetase-like"/>
    <property type="match status" value="6"/>
</dbReference>
<sequence>MWLCRSLPLVAGSGSPPIGSPTAGAAFFVLDEWLRPVPTGVVGELYLAGRGVGVGYWRRGGLTASRFLACPFGAPGERMYRTGDLVRWRSDGQLDYLGRADEQVKIRGFRIELGEVRSALAALDGVEQAAVLAREDTPGVTRLVGYVTGSVDPVAARAVVGQRLPAYMVPAAVVVLDALPVTVNGKLDTRALPAPDYADASRYRAPTGEIEQTVASIYTNVLGVDRVGVDDSFFDLGGDSLSTMRVVAAINAELGVDVSVRTIFEAPTVAQLAPRIGRAEGAVAPLAPMPRPERIPLSFAQHRLWFVEQLQGPSAVYNMPVALRLTGPLDVAALRAALTDVVARHEALRTVFAAPDGTPEQVVVAAEDAEIAWDVVAADGWSEARLAEAARATAQHAFDIATDIPLRASVFRVADDEHLLVAVVHHVAADGWSLRPLVADLGAAYASRCAGRAPDWAPLPVQYVDYTLWQRAQLGDLDDGDSPIATQLAYWERALADLPERLELPTDRPYPSVADQRGATVEVTWPAELQQRVARVARDHDATSFMVLQTALAVLLSGLTASSDVAVGFPIAGRRDSALDDLVGFFVNTLVLRVDLDGNPSVADLLGQVRARSLAAFENQDVPFEALVERLNPSRSLTHHPLVQVMLGWQNLPWQHAAGAGSLALDDLEVTPLPVDTDVARMDVAFSLSERWGEDGTAAGITGIVEYRTDVFDRSTIEGLVRRFERVLVAMTADPTRTLASIDLLSDAERTRLDGVGNRAVLGAPRSHVSIPEAFAVHVAAAPQAVAVSGDGPTVTYAELDDASNRLAHMLIDDGVGPGRCVALMLPRSAEAIAAMLAVLKTGAAYLPIDPALPPERVAFVLADADPVAVVTTDEFAGRFAGFGGVVLDVDDPGIATHPGTAVSEAQPDDLAYVIYTSGTTGVPKGVGLTHANVTQLLGSLRSDLPPAGVWSHAHSLAFDVSVWEIFGALLRGGRVVVIADAVTRSAAELHATLVAEGVTVLTQTPSAVAALAPEGMSDTALVVVGEACPPEVVDRWAAASRVMINAYGPTETTMCVAVSAPLAAGSGAVPIGSPVDGAALFVLDAWLRPVAPGVIGELYVAGAGLGVGYLGRKELSATRFVACPFGAPGQRMYRTGDLVCWGADGQLRYLGRADEQVKIRGYRIELGDVQAALGAVAGVEQAVVIAREDRPGDTRLVGYVTGTADPRDVRAAVATRLPAYMVPAAVVGIDALPLTVNGKLDTRALPAPEYVVGAYRAPRTPVEDVLAGIYAELLGHDRVGIDDSFFDLGGDSITAMRLIAAVNTGLRADLGVRALFEAPTIAELAPRIGEGTDRLAPLVAGVRPEVVPLSFAQQRLWFLEQLQGPSAVYNLATALRLSGRLDVDALRDALTDVITRHESLRTLFVATAGVPQQVVLPAERADLGWQVVDATSWPAARRDEAIAAAAAHAFDVSTQIPLRAVLFVVGTDEHVLVAAVHHIAADGWSITPLARDLSVAYAARFAGRAPDWAPLPVQYVDYALWQRAQFGDAADGDSPLAAQVAYWERTLTGLPERLHLPTDRPHPLIADQHGATVTVEWPAEVQRRIAQTAREHGATSFMVVQAALAALLSTLAATSDVAVGFPIAGRRDAALDDLVGFFVNTLVLRADVSGDPTFADLLAQVQGRALEAFENQDVSFEVLVERLNPARSLAHHPLVQVMLAWQNLPGQGNAPVAGLALGDLHVTPIPVDTKTARMDLVISLGERWSADGHPAGIGGTVEYRTDLYDAATVETFVARLYRVLNAVTADPALRVSAVDLLDDAERARLDVVGNRAALLGESVESRSLTALFAAKVARTPDAVALRWEARSWTYAELDDASERWARVLAARGAGQGRTVALLLSRSAEAITTILAVLKTGAAYVPIDPSLPAARVEFMLADAEPVAVVTAGDWVGRLEGLGVEVLDVHDDHESHDETTLSEPDPDDVAYLIYTSGTTGQPKGVAVTHRNATQLLTSDSGLPHAGVWSQWHSLAFDVSVWEIFGALLHGGRLVVVPESVARSPQDLHALLVAEGVTVLSQTPSAAGALSPDGLDGVTLIVAGEACTGELVRRWAPGRVMINAYGPTEATVYAAISAPLTPAPGVVPIGSPVPGAAAFVLDDRLRPVPVGVIGELYVAGAGVASGYVRRGGLTASRFVACPFGGPGARMYRTGDLVRWRADGQLDYLGRADEQVKIRGYRIELGDVRAALAGLGGVAQAAVLAREDRPGDTRLVAYLTGTADPRAVRAELAELLPAYMIPAAVVSVPELPLTANGKLDVRALPAPEYAADDYRAPGTPAEEILAGIFADVLGVERVGVDDSFFDLGGDSISSMQVVTRARAAGLTCRTRDLFVEQTVARLARVAQFADGATATADPGIGPVPVTPIARWLAEVDGPVAEFNQTVLVQAPAGVDDADAAAMLQVLLDRHATLRMRATPDDAAGWTLVVPEAGTVDARDRLHVVDVLSDEAVVAARSRLDPAAGAMLSALWVRGARQLVVIVHHLAVDAVSWRILLEDLNIAWAQHRAGQPIALPEGGTSFQRWAHALTHRAQHPDVVATAQAWARIAQTPAALPAIEPDADTFATAGHLTMELDVETTDLLLGAVPAAFHAGVQDVLLFGFGLAARELVGHDTDDITDAIVVDVEGHGRYEELGDDGLDLSRTVGWFTSKHPVPLTLGGVSWAQVIAGDAALGAAFKVAKERLRALPDPLTYGLLRYLNADVDLDAPDPPIGVNYLGRQGGTATLSDELWRLGDDWSATRAVTAIPMPLMHTLELTASVVDTADGPRLHAHWTWARSVLDEDRVGRLGRAWFDALAGLCAHVRDGGGGLTPSDVAPARLSQQQLDELEALHPIADVLPLTPVQQGLLFHANAVAGEEDPYAAQLVVDVTGPLEADRLRDALHAVLARHPNVAARFHQRFGEPVALIPADPHSCWQYVDVADEAEIDRLLADERAAVSDLTRGQAFRAALIRVGHERHRFVLTNHHIVLDGWSMPILLGETFAGYQGHRLPATTPYRTFVTWLAGRDRDAARAAWGALFDGFETPTLVGPVDRLARGGRHVETFTLPNEIALAASELARARHTTVNTVLQAAFARLLCWLTGQHDVAFGTTVSGRPAEVAGVESMVGLFINTVPVRATLTATTTTTDLLAQLQAAYTDTLDHQHTSLTEIHRVTGHGQLFDTLFAYENYPVDPGALTTDGELAITDVAARESTHYPLAMQALPGRETTLRVECDTDVFRPAEAARLVDRFQRLLVAMTSDPHRRLSTLDLLDDDERAELDRWGNRAVLDRPVAKTSVVGLFAGQVAARGDAVALTCAGRSLTYRELDEASNRLARVLVERGAGPGRAVALMFARSAEAVVAIVAVLKSGAAYLPIDPALPGARVEFMVGDTAPVVAVTTADLVDRFSSFDMPVVDVADPVVAAASVAALPLPDPDDVAHVIYTSGTTGVPKGVAVSQSNVAQLFAGLDLGFALGPDQVWTQFHSYSFDFSVWEIWGALLHGGRLVVVPDEVARSAADFHALLTAEGVTVLTQTPSAAAVLPIEGLGSAALVIGAEPCPPELVDRWAPGRVMVNVYGPTETTMWLCRSAPLVAGSGSPPIGSPTAGAAFFVLDEWLRPVGPGVVGELYLAGRGVGVGYLNRSALTASRFLACPFGAPGERMYRTGDLVRWRSDGQLDYLGRADEQVKIRGFRIELGEVRSALAALDGVEQAAVLAREDTPGAKRLVGYVTGSVDPAAARATLAERLPAYLVPAAVLVVDALPVTVNGKLDTRALPAPDYAAGVYRAPASPTEEILVGVYARVLGVDRVGVDDSFFDLGGDSLSTMRVVAAINAELGVDVSVRTIFEAPTVAQLAPRIARAEGAVAPLAPMPRPERIPLSFAQHRLWFVEQLQGPSAVYNMAAALRLTGELNVAALHASFTDVVARHEALRTVFAAPDGTPEQVVVAAEDATFEWAVVEAAGWSQDRLQAALTAAAGDTFDLATDIPLRACVFRVAEDEHVLLAVVHHVAADGWSLRPLVADLGAAYASRCAGQAPDWAPLPVQYVDYTLWQHAEFGRLDDEHSRVATQLAYWERELADLPERLDLPTDRPYPLIADMAGATVTVDWPAELQQRVARLASAHHATDFMVVQAALVALLGRMTASSDVAVGFPIAGRRDPALDDLVGFFVNTLVLRADVSDDPTFADLLEQVRARSLAAFENQDVPFEVLVERLNPTRSLAHHPLVQVMLAWQNFAGLSDPAAGSGLKGLEATSVPLGSQSARMDLTLSLAQRWTGTGAPAGIGGEVEFRTDVFDAATVEAFVTRLHRMLSAVTADPALRVSAVDLLDDAERARLDVAGNRAALLGESVESRSLTALFAAHVARTPDAVALRWEARSWSYAELDEASERWARVLAARGAGRGRTVALVLSRSAEAITTILAVLKTGAAYVPIDPSLPVARVEFMLADAEPAVVVSAGDWVGRLNGLGVEVLDVHVEHESEYGTTLSEPDPGDVAYLIYTSGTTGQPKGVAVTHRNAAQLLTSDVGLPRGGVWSQWHSLAFDVSVWEIFGALLHGGRLVVVPESTARSPQDLHALLRDEDVTVLTQTPSAAMMLEPHGLAVTTLVVAGEACPSELVDRWAPTHVMVNAYGPTEATIYATVSAPLSSGAAAVPIGTPVPGAATFVLDDALRPVPIGVVGELYVAGGGVAAGYVRRGGLTASRFVACPFGAPGTRMYRTGDLVRLRADGQLQYLGRADEQVKIRGYRIELGDVQAALAGVDGVTQAAVLAREDRPGDTRLVGYVTGDVDPAAARTALGTRLPGYMVPAAVVVMPALPLTPNGKLDRRALPAPVYGDVDAYRAPGTPAEEILAGIYAEVLGLPRVGVDDSFFELGGDSIMSMQVVARARAAGLTCRPRDLFVEQTVARLALVAGEVGGPSDDADDGVGPVIPTPIMKWLGEIRDAGGDVAQFNQTVVVQAPAGVVHDDVAVVLQAVLDRHPMLRLRVEDDWSMRTTEVGSVAARDCLLVADDLSEQSVMAARSRLDPTAGVVLSAVWANRTRQLALMIHHLAVDGVSWRILLEDLNVAWAQHRAGQPIALPAGGTSFARWAELLAAHADSADVLAAADAWRRVAATPAALVNLPPVQPAVDTFATAGRLSIALEDAEVVQALLREAPAAFHAGINDVLLIGFALAAAEFVGNAAAPIAIDVEGHGRHEELRRDVDLSRTVGWFTAAYPVSLELGGLSWAHVVAGDAALGAVIKRAKEQLRALPDGLTHGLLRYAHPDVDLETPDPSIGFNYLGRLGGGAEVSDDLWQIASDGASFAAAATAIAMPLVHTVELNAGTLDTEAGPALHATWTWAPSALDREAVTRFATLWFEALSGIAAHVRAGGGGLTPSDVVPARLTQDQIDDLARRHRVADVLPATPLQQGLLFHARTAAAGSDAYAVQLDLTLTGPLDPHRLREAVRAVAHRHPHLAARFCEEFDEPVQIIPADPDIGWQYRDLGADADVEERLADLRAAERAAVCELGDAPPLRIAVVRTAADRHHMLLTNHHVVMDGWSLPVLLHEIFAGYHGQRLPAALPYRRFVEWLAGRDLDAARAAWGEVLAGFDTPTLVGSTAGFAAGARGVTSREIPEAITRAVGDLARVRHTTVNVVLQGAFAQLLAQWTGHHDVVFGTVVSGRPTDVAGADAMVGLMINTVPVRANLAPTTNASDLLDGLQRAWAATVEHQHLALSEMHRITGRDKLFDTLFAFENYPVDAAASGGGSELAITDVITHEQNHYPLTMQATPGRTLRLRVEYDTAVLPAADVDAFLARFERVLDAMTEEPTRPLSTLNLLAVDEARRLDEVGVRAASTVTPASIPELFAAQVERTPAAVAVRFEGRSTTYRELDQAANRLARQLVSLGAGPGETVAVLFPRTRDAVVAILAVLKSGAAYLPIDPASTDDRVAFLLADTAPVAALSTGDLAARVAGSGVPVLGVDDAGIAARPADPLPPPAPGDVAYVVYTSGTTGVPKGVAVTHANVAAQFGSAHPGLPVGGAWTQCHSYAFDFSVWELWGALLHGGRLVVVPESVTASPADLHRLLIAERVDVLTQTPSAAALLAPEGLEAVTLLVGGEACPPELVDRWAPHRVMINAYGPTETTVYASTTAALSAGAGGPVPIGAPVPGATLYVLDPWLRRVPPGAVGELYVAGPATSLGYVRRSALTAARFVACPFGGVGTRMYRTGDLVRWRPDGQLQYLGRADEQVKIRGFRVELGEVRAALAGLDGVRQSAVLVREDRPGDARLVGYVTGSVDPVALRAELADRLPAALVPAAVVVVPELPMTVNGKLDARALPAPEYRTGVYRAPGTPVEEALAGVFGRVLGVERVGVDESFFDLGGDSISAMRLVAAINAELAAEVSVAAVFEAPTVEALSERLSGADDAAAAIPPVQVLRTGTGVPLFGLPAVSGLSWPYLALGAHVTGPIVGVQQSLGDGEVEPGSLRDMAATYADRIQAHHPDGPYHLVGWSFGGVVAHAVAVELERRGAAVPRVILLDAEPSLSALAGHAVDRRQLEEWSRYDRLLDHIVQNYDTNVRLYRDHEAGVFGGDLVVFSAERDGTDRAGYLEGRWRPHATGEVTVIPVDCAHDEMLSESALRSYGSRLHALLDGEPG</sequence>
<keyword evidence="4" id="KW-0597">Phosphoprotein</keyword>
<dbReference type="PANTHER" id="PTHR45527">
    <property type="entry name" value="NONRIBOSOMAL PEPTIDE SYNTHETASE"/>
    <property type="match status" value="1"/>
</dbReference>
<dbReference type="InterPro" id="IPR001031">
    <property type="entry name" value="Thioesterase"/>
</dbReference>
<dbReference type="Gene3D" id="3.30.300.30">
    <property type="match status" value="6"/>
</dbReference>
<proteinExistence type="inferred from homology"/>
<feature type="domain" description="Carrier" evidence="7">
    <location>
        <begin position="6338"/>
        <end position="6413"/>
    </location>
</feature>
<dbReference type="InterPro" id="IPR001242">
    <property type="entry name" value="Condensation_dom"/>
</dbReference>
<keyword evidence="9" id="KW-1185">Reference proteome</keyword>
<comment type="cofactor">
    <cofactor evidence="1">
        <name>pantetheine 4'-phosphate</name>
        <dbReference type="ChEBI" id="CHEBI:47942"/>
    </cofactor>
</comment>
<dbReference type="NCBIfam" id="NF004282">
    <property type="entry name" value="PRK05691.1"/>
    <property type="match status" value="5"/>
</dbReference>
<dbReference type="NCBIfam" id="TIGR01733">
    <property type="entry name" value="AA-adenyl-dom"/>
    <property type="match status" value="5"/>
</dbReference>
<dbReference type="InterPro" id="IPR025110">
    <property type="entry name" value="AMP-bd_C"/>
</dbReference>
<dbReference type="SUPFAM" id="SSF47336">
    <property type="entry name" value="ACP-like"/>
    <property type="match status" value="6"/>
</dbReference>
<feature type="domain" description="Carrier" evidence="7">
    <location>
        <begin position="3798"/>
        <end position="3873"/>
    </location>
</feature>
<dbReference type="Gene3D" id="2.30.38.10">
    <property type="entry name" value="Luciferase, Domain 3"/>
    <property type="match status" value="3"/>
</dbReference>
<dbReference type="InterPro" id="IPR020845">
    <property type="entry name" value="AMP-binding_CS"/>
</dbReference>
<dbReference type="FunFam" id="2.30.38.10:FF:000001">
    <property type="entry name" value="Non-ribosomal peptide synthetase PvdI"/>
    <property type="match status" value="4"/>
</dbReference>
<dbReference type="CDD" id="cd19540">
    <property type="entry name" value="LCL_NRPS-like"/>
    <property type="match status" value="3"/>
</dbReference>
<evidence type="ECO:0000313" key="9">
    <source>
        <dbReference type="Proteomes" id="UP000466517"/>
    </source>
</evidence>
<evidence type="ECO:0000313" key="8">
    <source>
        <dbReference type="EMBL" id="BBZ28129.1"/>
    </source>
</evidence>
<dbReference type="FunFam" id="3.30.559.10:FF:000012">
    <property type="entry name" value="Non-ribosomal peptide synthetase"/>
    <property type="match status" value="3"/>
</dbReference>
<keyword evidence="5" id="KW-0677">Repeat</keyword>
<dbReference type="CDD" id="cd05930">
    <property type="entry name" value="A_NRPS"/>
    <property type="match status" value="1"/>
</dbReference>
<dbReference type="Pfam" id="PF13193">
    <property type="entry name" value="AMP-binding_C"/>
    <property type="match status" value="6"/>
</dbReference>
<dbReference type="InterPro" id="IPR045851">
    <property type="entry name" value="AMP-bd_C_sf"/>
</dbReference>
<feature type="domain" description="Carrier" evidence="7">
    <location>
        <begin position="2309"/>
        <end position="2386"/>
    </location>
</feature>
<evidence type="ECO:0000259" key="7">
    <source>
        <dbReference type="PROSITE" id="PS50075"/>
    </source>
</evidence>
<dbReference type="InterPro" id="IPR020802">
    <property type="entry name" value="TesA-like"/>
</dbReference>
<keyword evidence="3" id="KW-0596">Phosphopantetheine</keyword>
<protein>
    <recommendedName>
        <fullName evidence="7">Carrier domain-containing protein</fullName>
    </recommendedName>
</protein>
<dbReference type="InterPro" id="IPR009081">
    <property type="entry name" value="PP-bd_ACP"/>
</dbReference>
<dbReference type="GO" id="GO:0008610">
    <property type="term" value="P:lipid biosynthetic process"/>
    <property type="evidence" value="ECO:0007669"/>
    <property type="project" value="UniProtKB-ARBA"/>
</dbReference>
<dbReference type="SMART" id="SM01294">
    <property type="entry name" value="PKS_PP_betabranch"/>
    <property type="match status" value="1"/>
</dbReference>
<dbReference type="GO" id="GO:0043041">
    <property type="term" value="P:amino acid activation for nonribosomal peptide biosynthetic process"/>
    <property type="evidence" value="ECO:0007669"/>
    <property type="project" value="TreeGrafter"/>
</dbReference>
<dbReference type="InterPro" id="IPR042099">
    <property type="entry name" value="ANL_N_sf"/>
</dbReference>
<evidence type="ECO:0000256" key="5">
    <source>
        <dbReference type="ARBA" id="ARBA00022737"/>
    </source>
</evidence>
<dbReference type="PANTHER" id="PTHR45527:SF1">
    <property type="entry name" value="FATTY ACID SYNTHASE"/>
    <property type="match status" value="1"/>
</dbReference>
<dbReference type="UniPathway" id="UPA00011"/>
<dbReference type="SUPFAM" id="SSF52777">
    <property type="entry name" value="CoA-dependent acyltransferases"/>
    <property type="match status" value="14"/>
</dbReference>
<evidence type="ECO:0000256" key="3">
    <source>
        <dbReference type="ARBA" id="ARBA00022450"/>
    </source>
</evidence>
<reference evidence="8 9" key="1">
    <citation type="journal article" date="2019" name="Emerg. Microbes Infect.">
        <title>Comprehensive subspecies identification of 175 nontuberculous mycobacteria species based on 7547 genomic profiles.</title>
        <authorList>
            <person name="Matsumoto Y."/>
            <person name="Kinjo T."/>
            <person name="Motooka D."/>
            <person name="Nabeya D."/>
            <person name="Jung N."/>
            <person name="Uechi K."/>
            <person name="Horii T."/>
            <person name="Iida T."/>
            <person name="Fujita J."/>
            <person name="Nakamura S."/>
        </authorList>
    </citation>
    <scope>NUCLEOTIDE SEQUENCE [LARGE SCALE GENOMIC DNA]</scope>
    <source>
        <strain evidence="8 9">JCM 13574</strain>
    </source>
</reference>
<dbReference type="PROSITE" id="PS50075">
    <property type="entry name" value="CARRIER"/>
    <property type="match status" value="6"/>
</dbReference>
<dbReference type="Gene3D" id="3.30.559.30">
    <property type="entry name" value="Nonribosomal peptide synthetase, condensation domain"/>
    <property type="match status" value="7"/>
</dbReference>
<dbReference type="InterPro" id="IPR023213">
    <property type="entry name" value="CAT-like_dom_sf"/>
</dbReference>
<dbReference type="Proteomes" id="UP000466517">
    <property type="component" value="Chromosome"/>
</dbReference>
<dbReference type="Pfam" id="PF00975">
    <property type="entry name" value="Thioesterase"/>
    <property type="match status" value="1"/>
</dbReference>
<dbReference type="Gene3D" id="3.40.50.980">
    <property type="match status" value="6"/>
</dbReference>
<dbReference type="GO" id="GO:0003824">
    <property type="term" value="F:catalytic activity"/>
    <property type="evidence" value="ECO:0007669"/>
    <property type="project" value="InterPro"/>
</dbReference>
<dbReference type="FunFam" id="1.10.1200.10:FF:000005">
    <property type="entry name" value="Nonribosomal peptide synthetase 1"/>
    <property type="match status" value="3"/>
</dbReference>
<dbReference type="FunFam" id="1.10.1200.10:FF:000016">
    <property type="entry name" value="Non-ribosomal peptide synthase"/>
    <property type="match status" value="3"/>
</dbReference>
<accession>A0A7I7XG15</accession>
<dbReference type="NCBIfam" id="TIGR01720">
    <property type="entry name" value="NRPS-para261"/>
    <property type="match status" value="2"/>
</dbReference>
<dbReference type="InterPro" id="IPR010071">
    <property type="entry name" value="AA_adenyl_dom"/>
</dbReference>
<dbReference type="InterPro" id="IPR006162">
    <property type="entry name" value="Ppantetheine_attach_site"/>
</dbReference>
<dbReference type="InterPro" id="IPR000873">
    <property type="entry name" value="AMP-dep_synth/lig_dom"/>
</dbReference>
<evidence type="ECO:0000256" key="1">
    <source>
        <dbReference type="ARBA" id="ARBA00001957"/>
    </source>
</evidence>
<dbReference type="Gene3D" id="3.40.50.1820">
    <property type="entry name" value="alpha/beta hydrolase"/>
    <property type="match status" value="1"/>
</dbReference>
<dbReference type="EMBL" id="AP022610">
    <property type="protein sequence ID" value="BBZ28129.1"/>
    <property type="molecule type" value="Genomic_DNA"/>
</dbReference>
<feature type="domain" description="Carrier" evidence="7">
    <location>
        <begin position="1258"/>
        <end position="1333"/>
    </location>
</feature>
<dbReference type="FunFam" id="3.40.50.980:FF:000001">
    <property type="entry name" value="Non-ribosomal peptide synthetase"/>
    <property type="match status" value="5"/>
</dbReference>
<dbReference type="Pfam" id="PF00668">
    <property type="entry name" value="Condensation"/>
    <property type="match status" value="7"/>
</dbReference>
<comment type="similarity">
    <text evidence="2">Belongs to the ATP-dependent AMP-binding enzyme family.</text>
</comment>
<dbReference type="CDD" id="cd19543">
    <property type="entry name" value="DCL_NRPS"/>
    <property type="match status" value="2"/>
</dbReference>
<dbReference type="InterPro" id="IPR036736">
    <property type="entry name" value="ACP-like_sf"/>
</dbReference>
<dbReference type="PROSITE" id="PS00455">
    <property type="entry name" value="AMP_BINDING"/>
    <property type="match status" value="5"/>
</dbReference>
<dbReference type="GO" id="GO:0017000">
    <property type="term" value="P:antibiotic biosynthetic process"/>
    <property type="evidence" value="ECO:0007669"/>
    <property type="project" value="UniProtKB-KW"/>
</dbReference>
<dbReference type="GO" id="GO:0044550">
    <property type="term" value="P:secondary metabolite biosynthetic process"/>
    <property type="evidence" value="ECO:0007669"/>
    <property type="project" value="UniProtKB-ARBA"/>
</dbReference>
<gene>
    <name evidence="8" type="ORF">MMAD_24240</name>
</gene>
<dbReference type="FunFam" id="3.30.300.30:FF:000010">
    <property type="entry name" value="Enterobactin synthetase component F"/>
    <property type="match status" value="5"/>
</dbReference>
<dbReference type="Pfam" id="PF00501">
    <property type="entry name" value="AMP-binding"/>
    <property type="match status" value="5"/>
</dbReference>
<feature type="domain" description="Carrier" evidence="7">
    <location>
        <begin position="4849"/>
        <end position="4923"/>
    </location>
</feature>
<dbReference type="KEGG" id="mmag:MMAD_24240"/>
<dbReference type="Gene3D" id="1.10.1200.10">
    <property type="entry name" value="ACP-like"/>
    <property type="match status" value="5"/>
</dbReference>
<dbReference type="FunFam" id="3.40.50.12780:FF:000012">
    <property type="entry name" value="Non-ribosomal peptide synthetase"/>
    <property type="match status" value="5"/>
</dbReference>
<dbReference type="InterPro" id="IPR029058">
    <property type="entry name" value="AB_hydrolase_fold"/>
</dbReference>
<keyword evidence="6" id="KW-0045">Antibiotic biosynthesis</keyword>